<keyword evidence="7 8" id="KW-0472">Membrane</keyword>
<dbReference type="InterPro" id="IPR051050">
    <property type="entry name" value="Lipid_II_flippase_MurJ/MviN"/>
</dbReference>
<dbReference type="CDD" id="cd13123">
    <property type="entry name" value="MATE_MurJ_like"/>
    <property type="match status" value="1"/>
</dbReference>
<dbReference type="GO" id="GO:0005886">
    <property type="term" value="C:plasma membrane"/>
    <property type="evidence" value="ECO:0007669"/>
    <property type="project" value="UniProtKB-SubCell"/>
</dbReference>
<dbReference type="InterPro" id="IPR004268">
    <property type="entry name" value="MurJ"/>
</dbReference>
<dbReference type="EMBL" id="UOYO01000002">
    <property type="protein sequence ID" value="VAY86269.1"/>
    <property type="molecule type" value="Genomic_DNA"/>
</dbReference>
<protein>
    <submittedName>
        <fullName evidence="9">Proposed peptidoglycan lipid II flippase MurJ</fullName>
    </submittedName>
</protein>
<evidence type="ECO:0000256" key="2">
    <source>
        <dbReference type="ARBA" id="ARBA00022475"/>
    </source>
</evidence>
<keyword evidence="2" id="KW-1003">Cell membrane</keyword>
<organism evidence="9">
    <name type="scientific">hydrothermal vent metagenome</name>
    <dbReference type="NCBI Taxonomy" id="652676"/>
    <lineage>
        <taxon>unclassified sequences</taxon>
        <taxon>metagenomes</taxon>
        <taxon>ecological metagenomes</taxon>
    </lineage>
</organism>
<evidence type="ECO:0000256" key="4">
    <source>
        <dbReference type="ARBA" id="ARBA00022960"/>
    </source>
</evidence>
<feature type="transmembrane region" description="Helical" evidence="8">
    <location>
        <begin position="120"/>
        <end position="140"/>
    </location>
</feature>
<evidence type="ECO:0000256" key="5">
    <source>
        <dbReference type="ARBA" id="ARBA00022984"/>
    </source>
</evidence>
<evidence type="ECO:0000313" key="9">
    <source>
        <dbReference type="EMBL" id="VAY86269.1"/>
    </source>
</evidence>
<dbReference type="HAMAP" id="MF_02078">
    <property type="entry name" value="MurJ_MviN"/>
    <property type="match status" value="1"/>
</dbReference>
<feature type="transmembrane region" description="Helical" evidence="8">
    <location>
        <begin position="306"/>
        <end position="327"/>
    </location>
</feature>
<keyword evidence="3 8" id="KW-0812">Transmembrane</keyword>
<dbReference type="GO" id="GO:0034204">
    <property type="term" value="P:lipid translocation"/>
    <property type="evidence" value="ECO:0007669"/>
    <property type="project" value="TreeGrafter"/>
</dbReference>
<feature type="transmembrane region" description="Helical" evidence="8">
    <location>
        <begin position="266"/>
        <end position="285"/>
    </location>
</feature>
<feature type="transmembrane region" description="Helical" evidence="8">
    <location>
        <begin position="347"/>
        <end position="370"/>
    </location>
</feature>
<feature type="transmembrane region" description="Helical" evidence="8">
    <location>
        <begin position="227"/>
        <end position="260"/>
    </location>
</feature>
<dbReference type="PRINTS" id="PR01806">
    <property type="entry name" value="VIRFACTRMVIN"/>
</dbReference>
<dbReference type="NCBIfam" id="TIGR01695">
    <property type="entry name" value="murJ_mviN"/>
    <property type="match status" value="1"/>
</dbReference>
<proteinExistence type="inferred from homology"/>
<dbReference type="GO" id="GO:0009252">
    <property type="term" value="P:peptidoglycan biosynthetic process"/>
    <property type="evidence" value="ECO:0007669"/>
    <property type="project" value="UniProtKB-KW"/>
</dbReference>
<evidence type="ECO:0000256" key="7">
    <source>
        <dbReference type="ARBA" id="ARBA00023136"/>
    </source>
</evidence>
<dbReference type="PANTHER" id="PTHR47019">
    <property type="entry name" value="LIPID II FLIPPASE MURJ"/>
    <property type="match status" value="1"/>
</dbReference>
<feature type="transmembrane region" description="Helical" evidence="8">
    <location>
        <begin position="78"/>
        <end position="100"/>
    </location>
</feature>
<dbReference type="GO" id="GO:0008360">
    <property type="term" value="P:regulation of cell shape"/>
    <property type="evidence" value="ECO:0007669"/>
    <property type="project" value="UniProtKB-KW"/>
</dbReference>
<comment type="subcellular location">
    <subcellularLocation>
        <location evidence="1">Cell membrane</location>
        <topology evidence="1">Multi-pass membrane protein</topology>
    </subcellularLocation>
</comment>
<reference evidence="9" key="1">
    <citation type="submission" date="2018-10" db="EMBL/GenBank/DDBJ databases">
        <authorList>
            <person name="Aoki K."/>
        </authorList>
    </citation>
    <scope>NUCLEOTIDE SEQUENCE</scope>
</reference>
<accession>A0A3B1E572</accession>
<evidence type="ECO:0000256" key="3">
    <source>
        <dbReference type="ARBA" id="ARBA00022692"/>
    </source>
</evidence>
<sequence length="428" mass="47402">MIKHIFTNSAGILVSRILGFIRDLFTASILGANIYSDIFFVAFKLPNLFRRIFAEGAFAQAFIPAYSISNKKVQFSSVLFLQFLVFIVGLSLAVTLFASFITKAIALGLNSNSINLASPLVAICFYYLPLIFIVTFLASLLQYKDHFATTAFSTALLNISLILSLLISQNLEKYEIVYYLSWAVIVGGLLQVAVHIVAIKKLKIKFLTSQIKRSKESFKNSKFYNQFYLAVFGSSSVHIASFLDTWLASFLVSGSISYLYYANRVFQLPLALFAIATSVALFPTIAKAIKNNDERKALNILKRTSFILIGLLGFATLVGIAFNDFIIQLLFQRGSFGIDDAQNTSAILAVYLIGLIPFGLAKIFSLWLYAHSRQGRAAKITAISLVWNIILSLLFVAPFGVIGLALASSLSGFILLYLTFKEINFLIN</sequence>
<dbReference type="AlphaFoldDB" id="A0A3B1E572"/>
<dbReference type="PANTHER" id="PTHR47019:SF1">
    <property type="entry name" value="LIPID II FLIPPASE MURJ"/>
    <property type="match status" value="1"/>
</dbReference>
<feature type="transmembrane region" description="Helical" evidence="8">
    <location>
        <begin position="20"/>
        <end position="42"/>
    </location>
</feature>
<evidence type="ECO:0000256" key="1">
    <source>
        <dbReference type="ARBA" id="ARBA00004651"/>
    </source>
</evidence>
<feature type="transmembrane region" description="Helical" evidence="8">
    <location>
        <begin position="147"/>
        <end position="167"/>
    </location>
</feature>
<keyword evidence="6 8" id="KW-1133">Transmembrane helix</keyword>
<keyword evidence="4" id="KW-0133">Cell shape</keyword>
<dbReference type="GO" id="GO:0015648">
    <property type="term" value="F:lipid-linked peptidoglycan transporter activity"/>
    <property type="evidence" value="ECO:0007669"/>
    <property type="project" value="TreeGrafter"/>
</dbReference>
<dbReference type="Pfam" id="PF03023">
    <property type="entry name" value="MurJ"/>
    <property type="match status" value="1"/>
</dbReference>
<evidence type="ECO:0000256" key="8">
    <source>
        <dbReference type="SAM" id="Phobius"/>
    </source>
</evidence>
<feature type="transmembrane region" description="Helical" evidence="8">
    <location>
        <begin position="179"/>
        <end position="199"/>
    </location>
</feature>
<evidence type="ECO:0000256" key="6">
    <source>
        <dbReference type="ARBA" id="ARBA00022989"/>
    </source>
</evidence>
<gene>
    <name evidence="9" type="ORF">MNB_ARC-1_931</name>
</gene>
<keyword evidence="5" id="KW-0573">Peptidoglycan synthesis</keyword>
<name>A0A3B1E572_9ZZZZ</name>